<dbReference type="InterPro" id="IPR051051">
    <property type="entry name" value="E3_ubiq-ligase_TRIM/RNF"/>
</dbReference>
<sequence length="213" mass="23986">MCVCVCVCVCRLSGCLITKKGCASLASALSSNPSHLKELDLTHNHPGDSGVKILSAGLEDPNWRLETLRFDYWKQLLCREGLTGRCYWEVEWEGQVYIAVTYKGIKRRGEGDDCCLGRNDQSWSLGCSKNGYSVLCSNRKSSIKRPHSNRVGVYLDWTAGILSFYAVSSGRLSHIHTFHTTFTEPVYPAFRIKIEPFNSSVYLILPHKTEKLE</sequence>
<dbReference type="Gene3D" id="2.60.120.920">
    <property type="match status" value="1"/>
</dbReference>
<evidence type="ECO:0000256" key="1">
    <source>
        <dbReference type="ARBA" id="ARBA00022723"/>
    </source>
</evidence>
<dbReference type="InterPro" id="IPR001870">
    <property type="entry name" value="B30.2/SPRY"/>
</dbReference>
<keyword evidence="6" id="KW-1185">Reference proteome</keyword>
<dbReference type="Proteomes" id="UP000314980">
    <property type="component" value="Unassembled WGS sequence"/>
</dbReference>
<accession>A0A4W6D4B8</accession>
<dbReference type="SUPFAM" id="SSF49899">
    <property type="entry name" value="Concanavalin A-like lectins/glucanases"/>
    <property type="match status" value="1"/>
</dbReference>
<dbReference type="SMART" id="SM00449">
    <property type="entry name" value="SPRY"/>
    <property type="match status" value="1"/>
</dbReference>
<evidence type="ECO:0000313" key="6">
    <source>
        <dbReference type="Proteomes" id="UP000314980"/>
    </source>
</evidence>
<protein>
    <recommendedName>
        <fullName evidence="4">B30.2/SPRY domain-containing protein</fullName>
    </recommendedName>
</protein>
<dbReference type="PANTHER" id="PTHR25465:SF5">
    <property type="entry name" value="E3 UBIQUITIN_ISG15 LIGASE TRIM25-RELATED"/>
    <property type="match status" value="1"/>
</dbReference>
<dbReference type="Ensembl" id="ENSLCAT00010019993.1">
    <property type="protein sequence ID" value="ENSLCAP00010019578.1"/>
    <property type="gene ID" value="ENSLCAG00010009246.1"/>
</dbReference>
<dbReference type="Pfam" id="PF00622">
    <property type="entry name" value="SPRY"/>
    <property type="match status" value="1"/>
</dbReference>
<reference evidence="5" key="3">
    <citation type="submission" date="2025-09" db="UniProtKB">
        <authorList>
            <consortium name="Ensembl"/>
        </authorList>
    </citation>
    <scope>IDENTIFICATION</scope>
</reference>
<keyword evidence="2" id="KW-0863">Zinc-finger</keyword>
<reference evidence="5" key="2">
    <citation type="submission" date="2025-08" db="UniProtKB">
        <authorList>
            <consortium name="Ensembl"/>
        </authorList>
    </citation>
    <scope>IDENTIFICATION</scope>
</reference>
<proteinExistence type="predicted"/>
<dbReference type="AlphaFoldDB" id="A0A4W6D4B8"/>
<dbReference type="PROSITE" id="PS50188">
    <property type="entry name" value="B302_SPRY"/>
    <property type="match status" value="1"/>
</dbReference>
<keyword evidence="3" id="KW-0862">Zinc</keyword>
<dbReference type="GO" id="GO:0008270">
    <property type="term" value="F:zinc ion binding"/>
    <property type="evidence" value="ECO:0007669"/>
    <property type="project" value="UniProtKB-KW"/>
</dbReference>
<organism evidence="5 6">
    <name type="scientific">Lates calcarifer</name>
    <name type="common">Barramundi</name>
    <name type="synonym">Holocentrus calcarifer</name>
    <dbReference type="NCBI Taxonomy" id="8187"/>
    <lineage>
        <taxon>Eukaryota</taxon>
        <taxon>Metazoa</taxon>
        <taxon>Chordata</taxon>
        <taxon>Craniata</taxon>
        <taxon>Vertebrata</taxon>
        <taxon>Euteleostomi</taxon>
        <taxon>Actinopterygii</taxon>
        <taxon>Neopterygii</taxon>
        <taxon>Teleostei</taxon>
        <taxon>Neoteleostei</taxon>
        <taxon>Acanthomorphata</taxon>
        <taxon>Carangaria</taxon>
        <taxon>Carangaria incertae sedis</taxon>
        <taxon>Centropomidae</taxon>
        <taxon>Lates</taxon>
    </lineage>
</organism>
<dbReference type="GeneTree" id="ENSGT00940000162312"/>
<dbReference type="InParanoid" id="A0A4W6D4B8"/>
<dbReference type="SUPFAM" id="SSF52047">
    <property type="entry name" value="RNI-like"/>
    <property type="match status" value="1"/>
</dbReference>
<evidence type="ECO:0000256" key="3">
    <source>
        <dbReference type="ARBA" id="ARBA00022833"/>
    </source>
</evidence>
<name>A0A4W6D4B8_LATCA</name>
<dbReference type="InterPro" id="IPR013320">
    <property type="entry name" value="ConA-like_dom_sf"/>
</dbReference>
<dbReference type="InterPro" id="IPR003879">
    <property type="entry name" value="Butyrophylin_SPRY"/>
</dbReference>
<dbReference type="PRINTS" id="PR01407">
    <property type="entry name" value="BUTYPHLNCDUF"/>
</dbReference>
<dbReference type="InterPro" id="IPR003877">
    <property type="entry name" value="SPRY_dom"/>
</dbReference>
<reference evidence="6" key="1">
    <citation type="submission" date="2015-09" db="EMBL/GenBank/DDBJ databases">
        <authorList>
            <person name="Sai Rama Sridatta P."/>
        </authorList>
    </citation>
    <scope>NUCLEOTIDE SEQUENCE [LARGE SCALE GENOMIC DNA]</scope>
</reference>
<dbReference type="PANTHER" id="PTHR25465">
    <property type="entry name" value="B-BOX DOMAIN CONTAINING"/>
    <property type="match status" value="1"/>
</dbReference>
<evidence type="ECO:0000259" key="4">
    <source>
        <dbReference type="PROSITE" id="PS50188"/>
    </source>
</evidence>
<evidence type="ECO:0000256" key="2">
    <source>
        <dbReference type="ARBA" id="ARBA00022771"/>
    </source>
</evidence>
<evidence type="ECO:0000313" key="5">
    <source>
        <dbReference type="Ensembl" id="ENSLCAP00010019578.1"/>
    </source>
</evidence>
<keyword evidence="1" id="KW-0479">Metal-binding</keyword>
<feature type="domain" description="B30.2/SPRY" evidence="4">
    <location>
        <begin position="9"/>
        <end position="210"/>
    </location>
</feature>
<dbReference type="InterPro" id="IPR043136">
    <property type="entry name" value="B30.2/SPRY_sf"/>
</dbReference>